<protein>
    <submittedName>
        <fullName evidence="3">Uncharacterized protein</fullName>
    </submittedName>
</protein>
<dbReference type="Proteomes" id="UP000492821">
    <property type="component" value="Unassembled WGS sequence"/>
</dbReference>
<dbReference type="AlphaFoldDB" id="A0A7E4UNZ8"/>
<organism evidence="2 3">
    <name type="scientific">Panagrellus redivivus</name>
    <name type="common">Microworm</name>
    <dbReference type="NCBI Taxonomy" id="6233"/>
    <lineage>
        <taxon>Eukaryota</taxon>
        <taxon>Metazoa</taxon>
        <taxon>Ecdysozoa</taxon>
        <taxon>Nematoda</taxon>
        <taxon>Chromadorea</taxon>
        <taxon>Rhabditida</taxon>
        <taxon>Tylenchina</taxon>
        <taxon>Panagrolaimomorpha</taxon>
        <taxon>Panagrolaimoidea</taxon>
        <taxon>Panagrolaimidae</taxon>
        <taxon>Panagrellus</taxon>
    </lineage>
</organism>
<reference evidence="2" key="1">
    <citation type="journal article" date="2013" name="Genetics">
        <title>The draft genome and transcriptome of Panagrellus redivivus are shaped by the harsh demands of a free-living lifestyle.</title>
        <authorList>
            <person name="Srinivasan J."/>
            <person name="Dillman A.R."/>
            <person name="Macchietto M.G."/>
            <person name="Heikkinen L."/>
            <person name="Lakso M."/>
            <person name="Fracchia K.M."/>
            <person name="Antoshechkin I."/>
            <person name="Mortazavi A."/>
            <person name="Wong G."/>
            <person name="Sternberg P.W."/>
        </authorList>
    </citation>
    <scope>NUCLEOTIDE SEQUENCE [LARGE SCALE GENOMIC DNA]</scope>
    <source>
        <strain evidence="2">MT8872</strain>
    </source>
</reference>
<evidence type="ECO:0000256" key="1">
    <source>
        <dbReference type="SAM" id="MobiDB-lite"/>
    </source>
</evidence>
<reference evidence="3" key="2">
    <citation type="submission" date="2020-10" db="UniProtKB">
        <authorList>
            <consortium name="WormBaseParasite"/>
        </authorList>
    </citation>
    <scope>IDENTIFICATION</scope>
</reference>
<feature type="compositionally biased region" description="Polar residues" evidence="1">
    <location>
        <begin position="71"/>
        <end position="81"/>
    </location>
</feature>
<evidence type="ECO:0000313" key="3">
    <source>
        <dbReference type="WBParaSite" id="Pan_g11026.t1"/>
    </source>
</evidence>
<name>A0A7E4UNZ8_PANRE</name>
<keyword evidence="2" id="KW-1185">Reference proteome</keyword>
<dbReference type="WBParaSite" id="Pan_g11026.t1">
    <property type="protein sequence ID" value="Pan_g11026.t1"/>
    <property type="gene ID" value="Pan_g11026"/>
</dbReference>
<feature type="region of interest" description="Disordered" evidence="1">
    <location>
        <begin position="48"/>
        <end position="82"/>
    </location>
</feature>
<accession>A0A7E4UNZ8</accession>
<sequence>MASSDTLGGPSKRQCRPLEASALARHCSRVFQQHACLGRGAIHGTPSCQLPGIPLKQNVSPRDPQVRHSRQSTAFMQPSTSNRRHKDLHFLAMTSVGRYMVTVNVNFHSMSYRSESQLCTSA</sequence>
<evidence type="ECO:0000313" key="2">
    <source>
        <dbReference type="Proteomes" id="UP000492821"/>
    </source>
</evidence>
<proteinExistence type="predicted"/>